<reference evidence="2" key="1">
    <citation type="submission" date="2024-04" db="UniProtKB">
        <authorList>
            <consortium name="EnsemblMetazoa"/>
        </authorList>
    </citation>
    <scope>IDENTIFICATION</scope>
    <source>
        <strain evidence="2">EBRO</strain>
    </source>
</reference>
<organism evidence="2 3">
    <name type="scientific">Anopheles atroparvus</name>
    <name type="common">European mosquito</name>
    <dbReference type="NCBI Taxonomy" id="41427"/>
    <lineage>
        <taxon>Eukaryota</taxon>
        <taxon>Metazoa</taxon>
        <taxon>Ecdysozoa</taxon>
        <taxon>Arthropoda</taxon>
        <taxon>Hexapoda</taxon>
        <taxon>Insecta</taxon>
        <taxon>Pterygota</taxon>
        <taxon>Neoptera</taxon>
        <taxon>Endopterygota</taxon>
        <taxon>Diptera</taxon>
        <taxon>Nematocera</taxon>
        <taxon>Culicoidea</taxon>
        <taxon>Culicidae</taxon>
        <taxon>Anophelinae</taxon>
        <taxon>Anopheles</taxon>
    </lineage>
</organism>
<evidence type="ECO:0000313" key="3">
    <source>
        <dbReference type="Proteomes" id="UP000075880"/>
    </source>
</evidence>
<dbReference type="EnsemblMetazoa" id="ENSAATROPT006936">
    <property type="protein sequence ID" value="ENSAATROPP006246"/>
    <property type="gene ID" value="ENSAATROPG005645"/>
</dbReference>
<evidence type="ECO:0000256" key="1">
    <source>
        <dbReference type="SAM" id="SignalP"/>
    </source>
</evidence>
<keyword evidence="3" id="KW-1185">Reference proteome</keyword>
<dbReference type="AlphaFoldDB" id="A0AAG5D529"/>
<dbReference type="Proteomes" id="UP000075880">
    <property type="component" value="Unassembled WGS sequence"/>
</dbReference>
<sequence length="123" mass="13369">MHPMKLLGTVCCLALALCRVEANRPAIANPSVIEFGTADAALVQCFDKTIYEFNRSPSAVSFISPKNINYVKVETLKPGLNGGVAAEITSGAIKKPNIVISLTEPAKRLLFRSNIRITMFCEK</sequence>
<accession>A0AAG5D529</accession>
<keyword evidence="1" id="KW-0732">Signal</keyword>
<feature type="signal peptide" evidence="1">
    <location>
        <begin position="1"/>
        <end position="22"/>
    </location>
</feature>
<protein>
    <submittedName>
        <fullName evidence="2">Uncharacterized protein</fullName>
    </submittedName>
</protein>
<name>A0AAG5D529_ANOAO</name>
<proteinExistence type="predicted"/>
<evidence type="ECO:0000313" key="2">
    <source>
        <dbReference type="EnsemblMetazoa" id="ENSAATROPP006246"/>
    </source>
</evidence>
<feature type="chain" id="PRO_5042499208" evidence="1">
    <location>
        <begin position="23"/>
        <end position="123"/>
    </location>
</feature>